<feature type="compositionally biased region" description="Polar residues" evidence="1">
    <location>
        <begin position="316"/>
        <end position="334"/>
    </location>
</feature>
<sequence length="334" mass="37754">MGLGGRNLGTCTHTKMLNYETNVLVPVRISELSLISFANVFFAIWSVINFGVNIVLLIINWGGEILLGDLAFHIIEFTFSFIFSVIQLLAVFFSYDHSDMCKRPILLKTVVFINLVGSFVPMLLVILNLERFEIPSHEVEYCNAFFQGLVDVLMCAQILRANYKLGNKSQLVLQIFIAFAPICVALSLILVYNARGFYPGGSSKGEQAAHFLEFAFEMISSFITFTFCLDSKLRADNLTRYIMLDPKEVCNMSYEKTEKMEKKEEGACGCFYTMFHWCIAEAKPDFEYDHHELHGHKSVHYTDTEASRIKGDNAPGSKSITFNGNNRTVGNENV</sequence>
<evidence type="ECO:0000313" key="4">
    <source>
        <dbReference type="Proteomes" id="UP001165065"/>
    </source>
</evidence>
<keyword evidence="2" id="KW-0812">Transmembrane</keyword>
<feature type="transmembrane region" description="Helical" evidence="2">
    <location>
        <begin position="171"/>
        <end position="194"/>
    </location>
</feature>
<protein>
    <submittedName>
        <fullName evidence="3">Uncharacterized protein</fullName>
    </submittedName>
</protein>
<accession>A0A9W7GEQ0</accession>
<dbReference type="OrthoDB" id="203320at2759"/>
<feature type="region of interest" description="Disordered" evidence="1">
    <location>
        <begin position="308"/>
        <end position="334"/>
    </location>
</feature>
<keyword evidence="2" id="KW-0472">Membrane</keyword>
<evidence type="ECO:0000256" key="1">
    <source>
        <dbReference type="SAM" id="MobiDB-lite"/>
    </source>
</evidence>
<keyword evidence="4" id="KW-1185">Reference proteome</keyword>
<evidence type="ECO:0000256" key="2">
    <source>
        <dbReference type="SAM" id="Phobius"/>
    </source>
</evidence>
<evidence type="ECO:0000313" key="3">
    <source>
        <dbReference type="EMBL" id="GMI41884.1"/>
    </source>
</evidence>
<keyword evidence="2" id="KW-1133">Transmembrane helix</keyword>
<reference evidence="4" key="1">
    <citation type="journal article" date="2023" name="Commun. Biol.">
        <title>Genome analysis of Parmales, the sister group of diatoms, reveals the evolutionary specialization of diatoms from phago-mixotrophs to photoautotrophs.</title>
        <authorList>
            <person name="Ban H."/>
            <person name="Sato S."/>
            <person name="Yoshikawa S."/>
            <person name="Yamada K."/>
            <person name="Nakamura Y."/>
            <person name="Ichinomiya M."/>
            <person name="Sato N."/>
            <person name="Blanc-Mathieu R."/>
            <person name="Endo H."/>
            <person name="Kuwata A."/>
            <person name="Ogata H."/>
        </authorList>
    </citation>
    <scope>NUCLEOTIDE SEQUENCE [LARGE SCALE GENOMIC DNA]</scope>
</reference>
<comment type="caution">
    <text evidence="3">The sequence shown here is derived from an EMBL/GenBank/DDBJ whole genome shotgun (WGS) entry which is preliminary data.</text>
</comment>
<dbReference type="Proteomes" id="UP001165065">
    <property type="component" value="Unassembled WGS sequence"/>
</dbReference>
<organism evidence="3 4">
    <name type="scientific">Triparma columacea</name>
    <dbReference type="NCBI Taxonomy" id="722753"/>
    <lineage>
        <taxon>Eukaryota</taxon>
        <taxon>Sar</taxon>
        <taxon>Stramenopiles</taxon>
        <taxon>Ochrophyta</taxon>
        <taxon>Bolidophyceae</taxon>
        <taxon>Parmales</taxon>
        <taxon>Triparmaceae</taxon>
        <taxon>Triparma</taxon>
    </lineage>
</organism>
<proteinExistence type="predicted"/>
<dbReference type="AlphaFoldDB" id="A0A9W7GEQ0"/>
<feature type="transmembrane region" description="Helical" evidence="2">
    <location>
        <begin position="71"/>
        <end position="93"/>
    </location>
</feature>
<feature type="transmembrane region" description="Helical" evidence="2">
    <location>
        <begin position="37"/>
        <end position="59"/>
    </location>
</feature>
<gene>
    <name evidence="3" type="ORF">TrCOL_g7922</name>
</gene>
<name>A0A9W7GEQ0_9STRA</name>
<feature type="transmembrane region" description="Helical" evidence="2">
    <location>
        <begin position="105"/>
        <end position="129"/>
    </location>
</feature>
<dbReference type="EMBL" id="BRYA01000160">
    <property type="protein sequence ID" value="GMI41884.1"/>
    <property type="molecule type" value="Genomic_DNA"/>
</dbReference>